<comment type="caution">
    <text evidence="1">The sequence shown here is derived from an EMBL/GenBank/DDBJ whole genome shotgun (WGS) entry which is preliminary data.</text>
</comment>
<dbReference type="Proteomes" id="UP000824890">
    <property type="component" value="Unassembled WGS sequence"/>
</dbReference>
<evidence type="ECO:0000313" key="1">
    <source>
        <dbReference type="EMBL" id="KAH0893127.1"/>
    </source>
</evidence>
<name>A0ABQ8AKU6_BRANA</name>
<organism evidence="1 2">
    <name type="scientific">Brassica napus</name>
    <name type="common">Rape</name>
    <dbReference type="NCBI Taxonomy" id="3708"/>
    <lineage>
        <taxon>Eukaryota</taxon>
        <taxon>Viridiplantae</taxon>
        <taxon>Streptophyta</taxon>
        <taxon>Embryophyta</taxon>
        <taxon>Tracheophyta</taxon>
        <taxon>Spermatophyta</taxon>
        <taxon>Magnoliopsida</taxon>
        <taxon>eudicotyledons</taxon>
        <taxon>Gunneridae</taxon>
        <taxon>Pentapetalae</taxon>
        <taxon>rosids</taxon>
        <taxon>malvids</taxon>
        <taxon>Brassicales</taxon>
        <taxon>Brassicaceae</taxon>
        <taxon>Brassiceae</taxon>
        <taxon>Brassica</taxon>
    </lineage>
</organism>
<sequence length="177" mass="20184">MKTSPNRTASSSSLYFALTSRDCNKGVLSIHVFGPEVRSCFSFGGDRCSSSFLGGNQTNLKEGEEIMGLTCSYLMKRYIQECKLIDGRWVIFAHSQPSFFSRALLGKTPERFLMKYQILGAGTTVPHLDIDTDRVIGYIEFRHNLELDSEKRLYPSMEFRSISNVIERCSKKKKERN</sequence>
<keyword evidence="2" id="KW-1185">Reference proteome</keyword>
<evidence type="ECO:0000313" key="2">
    <source>
        <dbReference type="Proteomes" id="UP000824890"/>
    </source>
</evidence>
<reference evidence="1 2" key="1">
    <citation type="submission" date="2021-05" db="EMBL/GenBank/DDBJ databases">
        <title>Genome Assembly of Synthetic Allotetraploid Brassica napus Reveals Homoeologous Exchanges between Subgenomes.</title>
        <authorList>
            <person name="Davis J.T."/>
        </authorList>
    </citation>
    <scope>NUCLEOTIDE SEQUENCE [LARGE SCALE GENOMIC DNA]</scope>
    <source>
        <strain evidence="2">cv. Da-Ae</strain>
        <tissue evidence="1">Seedling</tissue>
    </source>
</reference>
<protein>
    <submittedName>
        <fullName evidence="1">Uncharacterized protein</fullName>
    </submittedName>
</protein>
<dbReference type="EMBL" id="JAGKQM010000013">
    <property type="protein sequence ID" value="KAH0893127.1"/>
    <property type="molecule type" value="Genomic_DNA"/>
</dbReference>
<accession>A0ABQ8AKU6</accession>
<gene>
    <name evidence="1" type="ORF">HID58_055556</name>
</gene>
<proteinExistence type="predicted"/>